<evidence type="ECO:0000256" key="1">
    <source>
        <dbReference type="SAM" id="SignalP"/>
    </source>
</evidence>
<dbReference type="EMBL" id="CP102252">
    <property type="protein sequence ID" value="UWN64828.1"/>
    <property type="molecule type" value="Genomic_DNA"/>
</dbReference>
<evidence type="ECO:0000313" key="3">
    <source>
        <dbReference type="Proteomes" id="UP001058267"/>
    </source>
</evidence>
<sequence>MKRLLALAIFAVAFLSGSCYDDYVKDHDHTSIYIAYQYDLRTFVVGEGMNFDVGAVLGGVIDNRRDRRVRFSLAPELLTDDLSVFEDDPDVESYTAFSKMSDPSSAGMSQAYVASAITASGIAELTPLPETCYSLSDPETMTIRAGRYSGTITVQADSLAFLADPHASVMPYYALAFRLEEADADVVLRKKCFSIVAVRYENMMFGNWWYGGVTTVKDDATGETLERRVYPTTMTTANSVNRVCELTTAAPLSVTTSRMGDYEGSLRLDFDGGEITVSDADGVLQIEPFDEGSRFNGARLLQNRKLFLNYRFANGDGTTTYVQDTLTFRNRIRDGVNEWQDENPEHYK</sequence>
<dbReference type="RefSeq" id="WP_026076476.1">
    <property type="nucleotide sequence ID" value="NZ_CP102252.1"/>
</dbReference>
<keyword evidence="1" id="KW-0732">Signal</keyword>
<protein>
    <submittedName>
        <fullName evidence="2">DUF1735 domain-containing protein</fullName>
    </submittedName>
</protein>
<organism evidence="2 3">
    <name type="scientific">Alistipes senegalensis JC50</name>
    <dbReference type="NCBI Taxonomy" id="1033732"/>
    <lineage>
        <taxon>Bacteria</taxon>
        <taxon>Pseudomonadati</taxon>
        <taxon>Bacteroidota</taxon>
        <taxon>Bacteroidia</taxon>
        <taxon>Bacteroidales</taxon>
        <taxon>Rikenellaceae</taxon>
        <taxon>Alistipes</taxon>
    </lineage>
</organism>
<dbReference type="PROSITE" id="PS51257">
    <property type="entry name" value="PROKAR_LIPOPROTEIN"/>
    <property type="match status" value="1"/>
</dbReference>
<feature type="signal peptide" evidence="1">
    <location>
        <begin position="1"/>
        <end position="21"/>
    </location>
</feature>
<dbReference type="Gene3D" id="2.40.128.420">
    <property type="match status" value="1"/>
</dbReference>
<dbReference type="Proteomes" id="UP001058267">
    <property type="component" value="Chromosome"/>
</dbReference>
<dbReference type="Gene3D" id="2.60.40.1740">
    <property type="entry name" value="hypothetical protein (bacova_03559)"/>
    <property type="match status" value="1"/>
</dbReference>
<accession>A0ABY5V678</accession>
<keyword evidence="3" id="KW-1185">Reference proteome</keyword>
<evidence type="ECO:0000313" key="2">
    <source>
        <dbReference type="EMBL" id="UWN64828.1"/>
    </source>
</evidence>
<feature type="chain" id="PRO_5046407779" evidence="1">
    <location>
        <begin position="22"/>
        <end position="348"/>
    </location>
</feature>
<proteinExistence type="predicted"/>
<reference evidence="2" key="1">
    <citation type="journal article" date="2022" name="Cell">
        <title>Design, construction, and in vivo augmentation of a complex gut microbiome.</title>
        <authorList>
            <person name="Cheng A.G."/>
            <person name="Ho P.Y."/>
            <person name="Aranda-Diaz A."/>
            <person name="Jain S."/>
            <person name="Yu F.B."/>
            <person name="Meng X."/>
            <person name="Wang M."/>
            <person name="Iakiviak M."/>
            <person name="Nagashima K."/>
            <person name="Zhao A."/>
            <person name="Murugkar P."/>
            <person name="Patil A."/>
            <person name="Atabakhsh K."/>
            <person name="Weakley A."/>
            <person name="Yan J."/>
            <person name="Brumbaugh A.R."/>
            <person name="Higginbottom S."/>
            <person name="Dimas A."/>
            <person name="Shiver A.L."/>
            <person name="Deutschbauer A."/>
            <person name="Neff N."/>
            <person name="Sonnenburg J.L."/>
            <person name="Huang K.C."/>
            <person name="Fischbach M.A."/>
        </authorList>
    </citation>
    <scope>NUCLEOTIDE SEQUENCE</scope>
    <source>
        <strain evidence="2">JC50</strain>
    </source>
</reference>
<gene>
    <name evidence="2" type="ORF">NQ519_13925</name>
</gene>
<name>A0ABY5V678_9BACT</name>